<dbReference type="Proteomes" id="UP000482800">
    <property type="component" value="Unassembled WGS sequence"/>
</dbReference>
<comment type="caution">
    <text evidence="2">The sequence shown here is derived from an EMBL/GenBank/DDBJ whole genome shotgun (WGS) entry which is preliminary data.</text>
</comment>
<dbReference type="SUPFAM" id="SSF55729">
    <property type="entry name" value="Acyl-CoA N-acyltransferases (Nat)"/>
    <property type="match status" value="1"/>
</dbReference>
<dbReference type="InterPro" id="IPR050276">
    <property type="entry name" value="MshD_Acetyltransferase"/>
</dbReference>
<accession>A0A6V8K363</accession>
<reference evidence="2 3" key="2">
    <citation type="submission" date="2020-03" db="EMBL/GenBank/DDBJ databases">
        <authorList>
            <person name="Ichikawa N."/>
            <person name="Kimura A."/>
            <person name="Kitahashi Y."/>
            <person name="Uohara A."/>
        </authorList>
    </citation>
    <scope>NUCLEOTIDE SEQUENCE [LARGE SCALE GENOMIC DNA]</scope>
    <source>
        <strain evidence="2 3">NBRC 108639</strain>
    </source>
</reference>
<dbReference type="PANTHER" id="PTHR43617">
    <property type="entry name" value="L-AMINO ACID N-ACETYLTRANSFERASE"/>
    <property type="match status" value="1"/>
</dbReference>
<proteinExistence type="predicted"/>
<dbReference type="Gene3D" id="3.40.630.30">
    <property type="match status" value="1"/>
</dbReference>
<keyword evidence="3" id="KW-1185">Reference proteome</keyword>
<protein>
    <submittedName>
        <fullName evidence="2">N-acetyltransferase</fullName>
    </submittedName>
</protein>
<reference evidence="2 3" key="1">
    <citation type="submission" date="2020-03" db="EMBL/GenBank/DDBJ databases">
        <title>Whole genome shotgun sequence of Phytohabitans houttuyneae NBRC 108639.</title>
        <authorList>
            <person name="Komaki H."/>
            <person name="Tamura T."/>
        </authorList>
    </citation>
    <scope>NUCLEOTIDE SEQUENCE [LARGE SCALE GENOMIC DNA]</scope>
    <source>
        <strain evidence="2 3">NBRC 108639</strain>
    </source>
</reference>
<evidence type="ECO:0000259" key="1">
    <source>
        <dbReference type="PROSITE" id="PS51186"/>
    </source>
</evidence>
<keyword evidence="2" id="KW-0808">Transferase</keyword>
<dbReference type="PROSITE" id="PS51186">
    <property type="entry name" value="GNAT"/>
    <property type="match status" value="1"/>
</dbReference>
<dbReference type="AlphaFoldDB" id="A0A6V8K363"/>
<dbReference type="Pfam" id="PF00583">
    <property type="entry name" value="Acetyltransf_1"/>
    <property type="match status" value="1"/>
</dbReference>
<gene>
    <name evidence="2" type="ORF">Phou_004170</name>
</gene>
<name>A0A6V8K363_9ACTN</name>
<dbReference type="CDD" id="cd04301">
    <property type="entry name" value="NAT_SF"/>
    <property type="match status" value="1"/>
</dbReference>
<feature type="domain" description="N-acetyltransferase" evidence="1">
    <location>
        <begin position="10"/>
        <end position="164"/>
    </location>
</feature>
<organism evidence="2 3">
    <name type="scientific">Phytohabitans houttuyneae</name>
    <dbReference type="NCBI Taxonomy" id="1076126"/>
    <lineage>
        <taxon>Bacteria</taxon>
        <taxon>Bacillati</taxon>
        <taxon>Actinomycetota</taxon>
        <taxon>Actinomycetes</taxon>
        <taxon>Micromonosporales</taxon>
        <taxon>Micromonosporaceae</taxon>
    </lineage>
</organism>
<evidence type="ECO:0000313" key="3">
    <source>
        <dbReference type="Proteomes" id="UP000482800"/>
    </source>
</evidence>
<dbReference type="EMBL" id="BLPF01000001">
    <property type="protein sequence ID" value="GFJ76237.1"/>
    <property type="molecule type" value="Genomic_DNA"/>
</dbReference>
<sequence length="164" mass="17656">MCHDLAMPELSVRSMTQPEFDEWQDALARRFADSKVAAGTWTAAEALDKARQANAALLPEGLATEDNLILKGIRPDGTPVGRLWITLKHPQGVAGCAFLYDIEVEPEFRGAGYGRALLAAAEDAVREHGGTALELNVFGDNPVAISLYATSGYAVVTQQMRKAV</sequence>
<dbReference type="InterPro" id="IPR000182">
    <property type="entry name" value="GNAT_dom"/>
</dbReference>
<evidence type="ECO:0000313" key="2">
    <source>
        <dbReference type="EMBL" id="GFJ76237.1"/>
    </source>
</evidence>
<dbReference type="PANTHER" id="PTHR43617:SF34">
    <property type="entry name" value="PUTATIVE-RELATED"/>
    <property type="match status" value="1"/>
</dbReference>
<dbReference type="GO" id="GO:0016747">
    <property type="term" value="F:acyltransferase activity, transferring groups other than amino-acyl groups"/>
    <property type="evidence" value="ECO:0007669"/>
    <property type="project" value="InterPro"/>
</dbReference>
<dbReference type="InterPro" id="IPR016181">
    <property type="entry name" value="Acyl_CoA_acyltransferase"/>
</dbReference>